<dbReference type="InterPro" id="IPR016025">
    <property type="entry name" value="Clathrin_H-chain_N"/>
</dbReference>
<dbReference type="GO" id="GO:0032051">
    <property type="term" value="F:clathrin light chain binding"/>
    <property type="evidence" value="ECO:0007669"/>
    <property type="project" value="TreeGrafter"/>
</dbReference>
<comment type="caution">
    <text evidence="1">The sequence shown here is derived from an EMBL/GenBank/DDBJ whole genome shotgun (WGS) entry which is preliminary data.</text>
</comment>
<dbReference type="SUPFAM" id="SSF50989">
    <property type="entry name" value="Clathrin heavy-chain terminal domain"/>
    <property type="match status" value="1"/>
</dbReference>
<dbReference type="PANTHER" id="PTHR10292:SF1">
    <property type="entry name" value="CLATHRIN HEAVY CHAIN"/>
    <property type="match status" value="1"/>
</dbReference>
<dbReference type="GO" id="GO:0030479">
    <property type="term" value="C:actin cortical patch"/>
    <property type="evidence" value="ECO:0007669"/>
    <property type="project" value="TreeGrafter"/>
</dbReference>
<dbReference type="GO" id="GO:0005198">
    <property type="term" value="F:structural molecule activity"/>
    <property type="evidence" value="ECO:0007669"/>
    <property type="project" value="InterPro"/>
</dbReference>
<dbReference type="OrthoDB" id="2113814at2759"/>
<dbReference type="Pfam" id="PF01394">
    <property type="entry name" value="Clathrin_propel"/>
    <property type="match status" value="1"/>
</dbReference>
<name>A0A8H7ZVH2_9FUNG</name>
<evidence type="ECO:0000313" key="2">
    <source>
        <dbReference type="Proteomes" id="UP000673691"/>
    </source>
</evidence>
<dbReference type="PANTHER" id="PTHR10292">
    <property type="entry name" value="CLATHRIN HEAVY CHAIN RELATED"/>
    <property type="match status" value="1"/>
</dbReference>
<evidence type="ECO:0000313" key="1">
    <source>
        <dbReference type="EMBL" id="KAG5460017.1"/>
    </source>
</evidence>
<evidence type="ECO:0008006" key="3">
    <source>
        <dbReference type="Google" id="ProtNLM"/>
    </source>
</evidence>
<dbReference type="Gene3D" id="2.130.10.110">
    <property type="entry name" value="Clathrin heavy-chain terminal domain"/>
    <property type="match status" value="1"/>
</dbReference>
<dbReference type="GO" id="GO:0071439">
    <property type="term" value="C:clathrin complex"/>
    <property type="evidence" value="ECO:0007669"/>
    <property type="project" value="TreeGrafter"/>
</dbReference>
<dbReference type="InterPro" id="IPR022365">
    <property type="entry name" value="Clathrin_H-chain_propeller_rpt"/>
</dbReference>
<sequence length="345" mass="38182">MKESETSKKGKRRKQLSTKQERFAVGVSPAWGSLPSVSVIIGALGRWDRPVEPTAIRTGRRTSCALRTPLFTVPVQHSGSMAEALPIRFQEHLQSLGINAASIGFNTLTMESDRFICVRETVGEQNQVVIIDLAGANDLVRRPITADSAIMNPKSKVIALKAARQLQIFNIEMKSKIKSHLMHEDVVFWKWVTVNMLGLVTETAVYHWSMEGDSQPQKMFDRHASLNGCQIINYRINSDEKWFLVVGISAQVRLVVVRACCLFGKDADTCLHDNFPGKQNQKQGRVVGAMQLYSKERGVSQPIEGHAASFAEIVLEGGVAPTKLFTFAVRSATGAKVRAISLQLH</sequence>
<reference evidence="1 2" key="1">
    <citation type="journal article" name="Sci. Rep.">
        <title>Genome-scale phylogenetic analyses confirm Olpidium as the closest living zoosporic fungus to the non-flagellated, terrestrial fungi.</title>
        <authorList>
            <person name="Chang Y."/>
            <person name="Rochon D."/>
            <person name="Sekimoto S."/>
            <person name="Wang Y."/>
            <person name="Chovatia M."/>
            <person name="Sandor L."/>
            <person name="Salamov A."/>
            <person name="Grigoriev I.V."/>
            <person name="Stajich J.E."/>
            <person name="Spatafora J.W."/>
        </authorList>
    </citation>
    <scope>NUCLEOTIDE SEQUENCE [LARGE SCALE GENOMIC DNA]</scope>
    <source>
        <strain evidence="1">S191</strain>
    </source>
</reference>
<dbReference type="AlphaFoldDB" id="A0A8H7ZVH2"/>
<dbReference type="GO" id="GO:0030132">
    <property type="term" value="C:clathrin coat of coated pit"/>
    <property type="evidence" value="ECO:0007669"/>
    <property type="project" value="InterPro"/>
</dbReference>
<protein>
    <recommendedName>
        <fullName evidence="3">Clathrin heavy chain</fullName>
    </recommendedName>
</protein>
<accession>A0A8H7ZVH2</accession>
<dbReference type="GO" id="GO:0006886">
    <property type="term" value="P:intracellular protein transport"/>
    <property type="evidence" value="ECO:0007669"/>
    <property type="project" value="InterPro"/>
</dbReference>
<keyword evidence="2" id="KW-1185">Reference proteome</keyword>
<organism evidence="1 2">
    <name type="scientific">Olpidium bornovanus</name>
    <dbReference type="NCBI Taxonomy" id="278681"/>
    <lineage>
        <taxon>Eukaryota</taxon>
        <taxon>Fungi</taxon>
        <taxon>Fungi incertae sedis</taxon>
        <taxon>Olpidiomycota</taxon>
        <taxon>Olpidiomycotina</taxon>
        <taxon>Olpidiomycetes</taxon>
        <taxon>Olpidiales</taxon>
        <taxon>Olpidiaceae</taxon>
        <taxon>Olpidium</taxon>
    </lineage>
</organism>
<gene>
    <name evidence="1" type="ORF">BJ554DRAFT_7986</name>
</gene>
<feature type="non-terminal residue" evidence="1">
    <location>
        <position position="345"/>
    </location>
</feature>
<proteinExistence type="predicted"/>
<dbReference type="GO" id="GO:0005829">
    <property type="term" value="C:cytosol"/>
    <property type="evidence" value="ECO:0007669"/>
    <property type="project" value="GOC"/>
</dbReference>
<dbReference type="GO" id="GO:0030130">
    <property type="term" value="C:clathrin coat of trans-Golgi network vesicle"/>
    <property type="evidence" value="ECO:0007669"/>
    <property type="project" value="InterPro"/>
</dbReference>
<dbReference type="EMBL" id="JAEFCI010005908">
    <property type="protein sequence ID" value="KAG5460017.1"/>
    <property type="molecule type" value="Genomic_DNA"/>
</dbReference>
<dbReference type="GO" id="GO:0006895">
    <property type="term" value="P:Golgi to endosome transport"/>
    <property type="evidence" value="ECO:0007669"/>
    <property type="project" value="TreeGrafter"/>
</dbReference>
<dbReference type="Proteomes" id="UP000673691">
    <property type="component" value="Unassembled WGS sequence"/>
</dbReference>
<dbReference type="GO" id="GO:0006898">
    <property type="term" value="P:receptor-mediated endocytosis"/>
    <property type="evidence" value="ECO:0007669"/>
    <property type="project" value="TreeGrafter"/>
</dbReference>